<dbReference type="EMBL" id="GGEC01017863">
    <property type="protein sequence ID" value="MBW98346.1"/>
    <property type="molecule type" value="Transcribed_RNA"/>
</dbReference>
<dbReference type="AlphaFoldDB" id="A0A2P2JY09"/>
<reference evidence="1" key="1">
    <citation type="submission" date="2018-02" db="EMBL/GenBank/DDBJ databases">
        <title>Rhizophora mucronata_Transcriptome.</title>
        <authorList>
            <person name="Meera S.P."/>
            <person name="Sreeshan A."/>
            <person name="Augustine A."/>
        </authorList>
    </citation>
    <scope>NUCLEOTIDE SEQUENCE</scope>
    <source>
        <tissue evidence="1">Leaf</tissue>
    </source>
</reference>
<evidence type="ECO:0000313" key="1">
    <source>
        <dbReference type="EMBL" id="MBW98346.1"/>
    </source>
</evidence>
<sequence length="85" mass="9717">MKKTHRAEMVPPHSKLARDLLDLNPEAADADDALYTRLSAISLTPISIQFSIFVRCQAEILAIQLDFFFPIFIVILKTTLCHLYR</sequence>
<name>A0A2P2JY09_RHIMU</name>
<accession>A0A2P2JY09</accession>
<protein>
    <submittedName>
        <fullName evidence="1">Uncharacterized protein</fullName>
    </submittedName>
</protein>
<organism evidence="1">
    <name type="scientific">Rhizophora mucronata</name>
    <name type="common">Asiatic mangrove</name>
    <dbReference type="NCBI Taxonomy" id="61149"/>
    <lineage>
        <taxon>Eukaryota</taxon>
        <taxon>Viridiplantae</taxon>
        <taxon>Streptophyta</taxon>
        <taxon>Embryophyta</taxon>
        <taxon>Tracheophyta</taxon>
        <taxon>Spermatophyta</taxon>
        <taxon>Magnoliopsida</taxon>
        <taxon>eudicotyledons</taxon>
        <taxon>Gunneridae</taxon>
        <taxon>Pentapetalae</taxon>
        <taxon>rosids</taxon>
        <taxon>fabids</taxon>
        <taxon>Malpighiales</taxon>
        <taxon>Rhizophoraceae</taxon>
        <taxon>Rhizophora</taxon>
    </lineage>
</organism>
<proteinExistence type="predicted"/>